<evidence type="ECO:0000256" key="5">
    <source>
        <dbReference type="ARBA" id="ARBA00022737"/>
    </source>
</evidence>
<proteinExistence type="predicted"/>
<keyword evidence="7" id="KW-0325">Glycoprotein</keyword>
<dbReference type="FunFam" id="2.10.25.10:FF:000240">
    <property type="entry name" value="Vitamin K-dependent protein S"/>
    <property type="match status" value="1"/>
</dbReference>
<dbReference type="SMART" id="SM00181">
    <property type="entry name" value="EGF"/>
    <property type="match status" value="1"/>
</dbReference>
<dbReference type="GO" id="GO:0005509">
    <property type="term" value="F:calcium ion binding"/>
    <property type="evidence" value="ECO:0007669"/>
    <property type="project" value="InterPro"/>
</dbReference>
<evidence type="ECO:0000259" key="8">
    <source>
        <dbReference type="SMART" id="SM00179"/>
    </source>
</evidence>
<name>A0A182JP88_9DIPT</name>
<dbReference type="STRING" id="43041.A0A182JP88"/>
<comment type="subcellular location">
    <subcellularLocation>
        <location evidence="1">Secreted</location>
    </subcellularLocation>
</comment>
<keyword evidence="2" id="KW-0964">Secreted</keyword>
<dbReference type="VEuPathDB" id="VectorBase:ACHR000322"/>
<dbReference type="SUPFAM" id="SSF57196">
    <property type="entry name" value="EGF/Laminin"/>
    <property type="match status" value="1"/>
</dbReference>
<keyword evidence="5" id="KW-0677">Repeat</keyword>
<evidence type="ECO:0000256" key="3">
    <source>
        <dbReference type="ARBA" id="ARBA00022536"/>
    </source>
</evidence>
<reference evidence="11" key="1">
    <citation type="submission" date="2013-03" db="EMBL/GenBank/DDBJ databases">
        <title>The Genome Sequence of Anopheles christyi ACHKN1017.</title>
        <authorList>
            <consortium name="The Broad Institute Genomics Platform"/>
            <person name="Neafsey D.E."/>
            <person name="Besansky N."/>
            <person name="Walker B."/>
            <person name="Young S.K."/>
            <person name="Zeng Q."/>
            <person name="Gargeya S."/>
            <person name="Fitzgerald M."/>
            <person name="Haas B."/>
            <person name="Abouelleil A."/>
            <person name="Allen A.W."/>
            <person name="Alvarado L."/>
            <person name="Arachchi H.M."/>
            <person name="Berlin A.M."/>
            <person name="Chapman S.B."/>
            <person name="Gainer-Dewar J."/>
            <person name="Goldberg J."/>
            <person name="Griggs A."/>
            <person name="Gujja S."/>
            <person name="Hansen M."/>
            <person name="Howarth C."/>
            <person name="Imamovic A."/>
            <person name="Ireland A."/>
            <person name="Larimer J."/>
            <person name="McCowan C."/>
            <person name="Murphy C."/>
            <person name="Pearson M."/>
            <person name="Poon T.W."/>
            <person name="Priest M."/>
            <person name="Roberts A."/>
            <person name="Saif S."/>
            <person name="Shea T."/>
            <person name="Sisk P."/>
            <person name="Sykes S."/>
            <person name="Wortman J."/>
            <person name="Nusbaum C."/>
            <person name="Birren B."/>
        </authorList>
    </citation>
    <scope>NUCLEOTIDE SEQUENCE [LARGE SCALE GENOMIC DNA]</scope>
    <source>
        <strain evidence="11">ACHKN1017</strain>
    </source>
</reference>
<evidence type="ECO:0000259" key="9">
    <source>
        <dbReference type="SMART" id="SM00181"/>
    </source>
</evidence>
<dbReference type="CDD" id="cd00054">
    <property type="entry name" value="EGF_CA"/>
    <property type="match status" value="1"/>
</dbReference>
<dbReference type="GO" id="GO:0005576">
    <property type="term" value="C:extracellular region"/>
    <property type="evidence" value="ECO:0007669"/>
    <property type="project" value="UniProtKB-SubCell"/>
</dbReference>
<dbReference type="InterPro" id="IPR018097">
    <property type="entry name" value="EGF_Ca-bd_CS"/>
</dbReference>
<keyword evidence="3" id="KW-0245">EGF-like domain</keyword>
<keyword evidence="11" id="KW-1185">Reference proteome</keyword>
<dbReference type="Gene3D" id="2.10.25.10">
    <property type="entry name" value="Laminin"/>
    <property type="match status" value="1"/>
</dbReference>
<dbReference type="AlphaFoldDB" id="A0A182JP88"/>
<dbReference type="PANTHER" id="PTHR47333">
    <property type="entry name" value="VON WILLEBRAND FACTOR C AND EGF DOMAIN-CONTAINING PROTEIN"/>
    <property type="match status" value="1"/>
</dbReference>
<evidence type="ECO:0000256" key="1">
    <source>
        <dbReference type="ARBA" id="ARBA00004613"/>
    </source>
</evidence>
<keyword evidence="6" id="KW-1015">Disulfide bond</keyword>
<evidence type="ECO:0000256" key="6">
    <source>
        <dbReference type="ARBA" id="ARBA00023157"/>
    </source>
</evidence>
<dbReference type="PANTHER" id="PTHR47333:SF4">
    <property type="entry name" value="EGF-LIKE DOMAIN-CONTAINING PROTEIN"/>
    <property type="match status" value="1"/>
</dbReference>
<evidence type="ECO:0000256" key="2">
    <source>
        <dbReference type="ARBA" id="ARBA00022525"/>
    </source>
</evidence>
<dbReference type="SMART" id="SM00179">
    <property type="entry name" value="EGF_CA"/>
    <property type="match status" value="1"/>
</dbReference>
<dbReference type="InterPro" id="IPR052080">
    <property type="entry name" value="vWF_C/EGF_Fibrillin"/>
</dbReference>
<evidence type="ECO:0000256" key="4">
    <source>
        <dbReference type="ARBA" id="ARBA00022729"/>
    </source>
</evidence>
<feature type="domain" description="EGF-like calcium-binding" evidence="8">
    <location>
        <begin position="20"/>
        <end position="61"/>
    </location>
</feature>
<dbReference type="InterPro" id="IPR001881">
    <property type="entry name" value="EGF-like_Ca-bd_dom"/>
</dbReference>
<dbReference type="InterPro" id="IPR000742">
    <property type="entry name" value="EGF"/>
</dbReference>
<evidence type="ECO:0000256" key="7">
    <source>
        <dbReference type="ARBA" id="ARBA00023180"/>
    </source>
</evidence>
<keyword evidence="4" id="KW-0732">Signal</keyword>
<sequence>MCHQLATTYVVVVDSPKLIDIDECAENNGGCEQTCINKPGSYECSCEPGLQIDTLNGHTCIAYLLHKTTKLSLIGYSML</sequence>
<organism evidence="10 11">
    <name type="scientific">Anopheles christyi</name>
    <dbReference type="NCBI Taxonomy" id="43041"/>
    <lineage>
        <taxon>Eukaryota</taxon>
        <taxon>Metazoa</taxon>
        <taxon>Ecdysozoa</taxon>
        <taxon>Arthropoda</taxon>
        <taxon>Hexapoda</taxon>
        <taxon>Insecta</taxon>
        <taxon>Pterygota</taxon>
        <taxon>Neoptera</taxon>
        <taxon>Endopterygota</taxon>
        <taxon>Diptera</taxon>
        <taxon>Nematocera</taxon>
        <taxon>Culicoidea</taxon>
        <taxon>Culicidae</taxon>
        <taxon>Anophelinae</taxon>
        <taxon>Anopheles</taxon>
    </lineage>
</organism>
<feature type="domain" description="EGF-like" evidence="9">
    <location>
        <begin position="23"/>
        <end position="61"/>
    </location>
</feature>
<dbReference type="PROSITE" id="PS01187">
    <property type="entry name" value="EGF_CA"/>
    <property type="match status" value="1"/>
</dbReference>
<protein>
    <recommendedName>
        <fullName evidence="12">EGF-like domain-containing protein</fullName>
    </recommendedName>
</protein>
<dbReference type="Pfam" id="PF14670">
    <property type="entry name" value="FXa_inhibition"/>
    <property type="match status" value="1"/>
</dbReference>
<evidence type="ECO:0000313" key="10">
    <source>
        <dbReference type="EnsemblMetazoa" id="ACHR000322-PA"/>
    </source>
</evidence>
<dbReference type="Proteomes" id="UP000075881">
    <property type="component" value="Unassembled WGS sequence"/>
</dbReference>
<evidence type="ECO:0008006" key="12">
    <source>
        <dbReference type="Google" id="ProtNLM"/>
    </source>
</evidence>
<reference evidence="10" key="2">
    <citation type="submission" date="2020-05" db="UniProtKB">
        <authorList>
            <consortium name="EnsemblMetazoa"/>
        </authorList>
    </citation>
    <scope>IDENTIFICATION</scope>
    <source>
        <strain evidence="10">ACHKN1017</strain>
    </source>
</reference>
<accession>A0A182JP88</accession>
<evidence type="ECO:0000313" key="11">
    <source>
        <dbReference type="Proteomes" id="UP000075881"/>
    </source>
</evidence>
<dbReference type="EnsemblMetazoa" id="ACHR000322-RA">
    <property type="protein sequence ID" value="ACHR000322-PA"/>
    <property type="gene ID" value="ACHR000322"/>
</dbReference>